<dbReference type="Gene3D" id="1.20.5.170">
    <property type="match status" value="1"/>
</dbReference>
<dbReference type="PANTHER" id="PTHR28529">
    <property type="entry name" value="DNA REPAIR PROTEIN SWI5 HOMOLOG"/>
    <property type="match status" value="1"/>
</dbReference>
<keyword evidence="3" id="KW-0234">DNA repair</keyword>
<dbReference type="InterPro" id="IPR010760">
    <property type="entry name" value="DNA-repair_Swi5"/>
</dbReference>
<proteinExistence type="inferred from homology"/>
<dbReference type="EMBL" id="WNWQ01000087">
    <property type="protein sequence ID" value="KAE9979782.1"/>
    <property type="molecule type" value="Genomic_DNA"/>
</dbReference>
<dbReference type="GO" id="GO:0032798">
    <property type="term" value="C:Swi5-Sfr1 complex"/>
    <property type="evidence" value="ECO:0007669"/>
    <property type="project" value="TreeGrafter"/>
</dbReference>
<dbReference type="GO" id="GO:0010772">
    <property type="term" value="P:meiotic DNA recombinase assembly involved in reciprocal meiotic recombination"/>
    <property type="evidence" value="ECO:0007669"/>
    <property type="project" value="TreeGrafter"/>
</dbReference>
<keyword evidence="2" id="KW-0227">DNA damage</keyword>
<feature type="compositionally biased region" description="Basic and acidic residues" evidence="4">
    <location>
        <begin position="177"/>
        <end position="190"/>
    </location>
</feature>
<evidence type="ECO:0000256" key="4">
    <source>
        <dbReference type="SAM" id="MobiDB-lite"/>
    </source>
</evidence>
<feature type="region of interest" description="Disordered" evidence="4">
    <location>
        <begin position="1"/>
        <end position="230"/>
    </location>
</feature>
<dbReference type="GO" id="GO:0034974">
    <property type="term" value="C:Swi5-Swi2 complex"/>
    <property type="evidence" value="ECO:0007669"/>
    <property type="project" value="TreeGrafter"/>
</dbReference>
<dbReference type="AlphaFoldDB" id="A0A8H3Z3Y6"/>
<protein>
    <submittedName>
        <fullName evidence="5">Uncharacterized protein</fullName>
    </submittedName>
</protein>
<sequence length="490" mass="52753">MELDVDDAAPDEELQPIDTAQKQGQAMSREIADSDAEDDALDIDDEKPKRTSTVTPATQESIAKSEGTVGSNAPLQFEEDCPSSSFVEPAPVSPSEREASIELEMEIDINIADKSSEQSGSNIHHLHEEADPEPSAIQVGTTESLSMVDDEQKTNTAENAESFDQMNGTEPKSSLSKADRRKDLNQHTEDSGGPGDRPEPQAVEAESSQKATAPGPFGPPVGSNQAQDIVAGLLEDPNALKEVPSALTTTQFEETVLARDTAILDVPRDDTRMTKSPDLPSVEASKFDPFESAATPTQEALTEVRNGAHTASQNQNEVEAIPASSSSDKACDALSSDATEQPEVGNLGISRAEQTPEQKRTANLQTRNTTLTQTLMSLTQQRTALLHCLSTHLSPYTLADIPSVLKPYRGKTVYTPSIAAHTTPLPAPIPPEDDAKLMAEARLAIKDHIGRLHRYNEIRDVGQGLIGMIADQRGRRIVDCMDEFGVEVGD</sequence>
<feature type="compositionally biased region" description="Polar residues" evidence="4">
    <location>
        <begin position="309"/>
        <end position="328"/>
    </location>
</feature>
<accession>A0A8H3Z3Y6</accession>
<feature type="compositionally biased region" description="Polar residues" evidence="4">
    <location>
        <begin position="154"/>
        <end position="176"/>
    </location>
</feature>
<feature type="compositionally biased region" description="Polar residues" evidence="4">
    <location>
        <begin position="51"/>
        <end position="74"/>
    </location>
</feature>
<comment type="caution">
    <text evidence="5">The sequence shown here is derived from an EMBL/GenBank/DDBJ whole genome shotgun (WGS) entry which is preliminary data.</text>
</comment>
<organism evidence="5 6">
    <name type="scientific">Venturia inaequalis</name>
    <name type="common">Apple scab fungus</name>
    <dbReference type="NCBI Taxonomy" id="5025"/>
    <lineage>
        <taxon>Eukaryota</taxon>
        <taxon>Fungi</taxon>
        <taxon>Dikarya</taxon>
        <taxon>Ascomycota</taxon>
        <taxon>Pezizomycotina</taxon>
        <taxon>Dothideomycetes</taxon>
        <taxon>Pleosporomycetidae</taxon>
        <taxon>Venturiales</taxon>
        <taxon>Venturiaceae</taxon>
        <taxon>Venturia</taxon>
    </lineage>
</organism>
<evidence type="ECO:0000256" key="3">
    <source>
        <dbReference type="ARBA" id="ARBA00023204"/>
    </source>
</evidence>
<feature type="compositionally biased region" description="Acidic residues" evidence="4">
    <location>
        <begin position="1"/>
        <end position="15"/>
    </location>
</feature>
<dbReference type="PANTHER" id="PTHR28529:SF2">
    <property type="entry name" value="DNA REPAIR PROTEIN SWI5 HOMOLOG"/>
    <property type="match status" value="1"/>
</dbReference>
<evidence type="ECO:0000256" key="2">
    <source>
        <dbReference type="ARBA" id="ARBA00022763"/>
    </source>
</evidence>
<dbReference type="OrthoDB" id="255837at2759"/>
<dbReference type="GO" id="GO:0000709">
    <property type="term" value="P:meiotic joint molecule formation"/>
    <property type="evidence" value="ECO:0007669"/>
    <property type="project" value="TreeGrafter"/>
</dbReference>
<feature type="region of interest" description="Disordered" evidence="4">
    <location>
        <begin position="308"/>
        <end position="343"/>
    </location>
</feature>
<gene>
    <name evidence="5" type="ORF">BLS_009463</name>
</gene>
<reference evidence="5 6" key="1">
    <citation type="submission" date="2019-11" db="EMBL/GenBank/DDBJ databases">
        <title>Venturia inaequalis Genome Resource.</title>
        <authorList>
            <person name="Lichtner F.J."/>
        </authorList>
    </citation>
    <scope>NUCLEOTIDE SEQUENCE [LARGE SCALE GENOMIC DNA]</scope>
    <source>
        <strain evidence="5">Bline_iso_100314</strain>
    </source>
</reference>
<feature type="compositionally biased region" description="Acidic residues" evidence="4">
    <location>
        <begin position="33"/>
        <end position="45"/>
    </location>
</feature>
<evidence type="ECO:0000313" key="5">
    <source>
        <dbReference type="EMBL" id="KAE9979782.1"/>
    </source>
</evidence>
<dbReference type="Pfam" id="PF07061">
    <property type="entry name" value="Swi5"/>
    <property type="match status" value="1"/>
</dbReference>
<dbReference type="Proteomes" id="UP000433883">
    <property type="component" value="Unassembled WGS sequence"/>
</dbReference>
<name>A0A8H3Z3Y6_VENIN</name>
<evidence type="ECO:0000313" key="6">
    <source>
        <dbReference type="Proteomes" id="UP000433883"/>
    </source>
</evidence>
<evidence type="ECO:0000256" key="1">
    <source>
        <dbReference type="ARBA" id="ARBA00008060"/>
    </source>
</evidence>
<comment type="similarity">
    <text evidence="1">Belongs to the SWI5/SAE3 family.</text>
</comment>